<dbReference type="EMBL" id="CCBN010000003">
    <property type="protein sequence ID" value="CDO52599.1"/>
    <property type="molecule type" value="Genomic_DNA"/>
</dbReference>
<accession>A0A0J9X630</accession>
<name>A0A0J9X630_GEOCN</name>
<protein>
    <submittedName>
        <fullName evidence="2">Uncharacterized protein</fullName>
    </submittedName>
</protein>
<sequence>MAWNPHVLSTRCTSVPSLHNRGFDQANAFVDPSQKFMRKQMAAADIKRKEGDLPNLDPTFATNSVRSMFRLRDSNRSMKRRRATFDADNIQTGIATKIDKIKPSNGNEECDTVPRKRHCGRRLKRLFTRAQSDRKDLQPPATPKPEQPIQSASFDSAAASSNPSSATGNFVFQPSPNINFSSPSASESNQQTGHQPLRKRDYLRQSLRFHQPRARPHPRLQSYQYHGVPVFNTIASASPPVCNSLAPSMTAAATGTTHYNIYNQYYKRSMIFDDQAGVELGTDTDGEAENGSTLYETSQTGFSATSANSDNPPFKQMYLGEVSKPLIFTGLSTTSSDDPPIKQVYPGEAGKPLIFTKIGLTAAPAGEDSLGVKESVSYKCRYTHGSNNAACLSDYLHADAEVVASSVDGAERRTISKYFPSPDPSDLVSSTPDPKFLDGDEDTEIQSPPSNYSSSRSVSPASELTLPPPVLELTDTLGRTGLGIESDTTKSLNYHGTMRLDPPKQISIETPEFFESNGPALVDIYRNLLPPM</sequence>
<dbReference type="Proteomes" id="UP000242525">
    <property type="component" value="Unassembled WGS sequence"/>
</dbReference>
<feature type="compositionally biased region" description="Low complexity" evidence="1">
    <location>
        <begin position="151"/>
        <end position="166"/>
    </location>
</feature>
<organism evidence="2 3">
    <name type="scientific">Geotrichum candidum</name>
    <name type="common">Oospora lactis</name>
    <name type="synonym">Dipodascus geotrichum</name>
    <dbReference type="NCBI Taxonomy" id="1173061"/>
    <lineage>
        <taxon>Eukaryota</taxon>
        <taxon>Fungi</taxon>
        <taxon>Dikarya</taxon>
        <taxon>Ascomycota</taxon>
        <taxon>Saccharomycotina</taxon>
        <taxon>Dipodascomycetes</taxon>
        <taxon>Dipodascales</taxon>
        <taxon>Dipodascaceae</taxon>
        <taxon>Geotrichum</taxon>
    </lineage>
</organism>
<evidence type="ECO:0000256" key="1">
    <source>
        <dbReference type="SAM" id="MobiDB-lite"/>
    </source>
</evidence>
<reference evidence="2" key="1">
    <citation type="submission" date="2014-03" db="EMBL/GenBank/DDBJ databases">
        <authorList>
            <person name="Casaregola S."/>
        </authorList>
    </citation>
    <scope>NUCLEOTIDE SEQUENCE [LARGE SCALE GENOMIC DNA]</scope>
    <source>
        <strain evidence="2">CLIB 918</strain>
    </source>
</reference>
<comment type="caution">
    <text evidence="2">The sequence shown here is derived from an EMBL/GenBank/DDBJ whole genome shotgun (WGS) entry which is preliminary data.</text>
</comment>
<feature type="compositionally biased region" description="Polar residues" evidence="1">
    <location>
        <begin position="167"/>
        <end position="194"/>
    </location>
</feature>
<dbReference type="AlphaFoldDB" id="A0A0J9X630"/>
<evidence type="ECO:0000313" key="3">
    <source>
        <dbReference type="Proteomes" id="UP000242525"/>
    </source>
</evidence>
<gene>
    <name evidence="2" type="ORF">BN980_GECA03s04410g</name>
</gene>
<keyword evidence="3" id="KW-1185">Reference proteome</keyword>
<feature type="region of interest" description="Disordered" evidence="1">
    <location>
        <begin position="127"/>
        <end position="199"/>
    </location>
</feature>
<feature type="compositionally biased region" description="Low complexity" evidence="1">
    <location>
        <begin position="447"/>
        <end position="468"/>
    </location>
</feature>
<feature type="region of interest" description="Disordered" evidence="1">
    <location>
        <begin position="415"/>
        <end position="468"/>
    </location>
</feature>
<evidence type="ECO:0000313" key="2">
    <source>
        <dbReference type="EMBL" id="CDO52599.1"/>
    </source>
</evidence>
<proteinExistence type="predicted"/>